<dbReference type="GO" id="GO:0005634">
    <property type="term" value="C:nucleus"/>
    <property type="evidence" value="ECO:0007669"/>
    <property type="project" value="UniProtKB-SubCell"/>
</dbReference>
<feature type="domain" description="Symplekin C-terminal" evidence="6">
    <location>
        <begin position="1294"/>
        <end position="1494"/>
    </location>
</feature>
<evidence type="ECO:0000256" key="4">
    <source>
        <dbReference type="SAM" id="MobiDB-lite"/>
    </source>
</evidence>
<evidence type="ECO:0000256" key="3">
    <source>
        <dbReference type="ARBA" id="ARBA00023242"/>
    </source>
</evidence>
<feature type="compositionally biased region" description="Gly residues" evidence="4">
    <location>
        <begin position="222"/>
        <end position="235"/>
    </location>
</feature>
<evidence type="ECO:0000256" key="2">
    <source>
        <dbReference type="ARBA" id="ARBA00022664"/>
    </source>
</evidence>
<dbReference type="InterPro" id="IPR032460">
    <property type="entry name" value="Symplekin/Pta1_N"/>
</dbReference>
<proteinExistence type="predicted"/>
<dbReference type="EMBL" id="JALLAZ020000427">
    <property type="protein sequence ID" value="KAL3795376.1"/>
    <property type="molecule type" value="Genomic_DNA"/>
</dbReference>
<dbReference type="InterPro" id="IPR021850">
    <property type="entry name" value="Symplekin/Pta1"/>
</dbReference>
<dbReference type="GO" id="GO:0006397">
    <property type="term" value="P:mRNA processing"/>
    <property type="evidence" value="ECO:0007669"/>
    <property type="project" value="UniProtKB-KW"/>
</dbReference>
<comment type="subcellular location">
    <subcellularLocation>
        <location evidence="1">Nucleus</location>
    </subcellularLocation>
</comment>
<evidence type="ECO:0000259" key="6">
    <source>
        <dbReference type="Pfam" id="PF12295"/>
    </source>
</evidence>
<evidence type="ECO:0000256" key="1">
    <source>
        <dbReference type="ARBA" id="ARBA00004123"/>
    </source>
</evidence>
<dbReference type="Proteomes" id="UP001530315">
    <property type="component" value="Unassembled WGS sequence"/>
</dbReference>
<dbReference type="InterPro" id="IPR011989">
    <property type="entry name" value="ARM-like"/>
</dbReference>
<feature type="non-terminal residue" evidence="7">
    <location>
        <position position="1"/>
    </location>
</feature>
<reference evidence="7 8" key="1">
    <citation type="submission" date="2024-10" db="EMBL/GenBank/DDBJ databases">
        <title>Updated reference genomes for cyclostephanoid diatoms.</title>
        <authorList>
            <person name="Roberts W.R."/>
            <person name="Alverson A.J."/>
        </authorList>
    </citation>
    <scope>NUCLEOTIDE SEQUENCE [LARGE SCALE GENOMIC DNA]</scope>
    <source>
        <strain evidence="7 8">AJA276-08</strain>
    </source>
</reference>
<feature type="domain" description="Symplekin/Pta1 N-terminal" evidence="5">
    <location>
        <begin position="381"/>
        <end position="486"/>
    </location>
</feature>
<keyword evidence="3" id="KW-0539">Nucleus</keyword>
<evidence type="ECO:0008006" key="9">
    <source>
        <dbReference type="Google" id="ProtNLM"/>
    </source>
</evidence>
<evidence type="ECO:0000259" key="5">
    <source>
        <dbReference type="Pfam" id="PF11935"/>
    </source>
</evidence>
<comment type="caution">
    <text evidence="7">The sequence shown here is derived from an EMBL/GenBank/DDBJ whole genome shotgun (WGS) entry which is preliminary data.</text>
</comment>
<evidence type="ECO:0000313" key="8">
    <source>
        <dbReference type="Proteomes" id="UP001530315"/>
    </source>
</evidence>
<dbReference type="Pfam" id="PF11935">
    <property type="entry name" value="SYMPK_PTA1_N"/>
    <property type="match status" value="1"/>
</dbReference>
<organism evidence="7 8">
    <name type="scientific">Stephanodiscus triporus</name>
    <dbReference type="NCBI Taxonomy" id="2934178"/>
    <lineage>
        <taxon>Eukaryota</taxon>
        <taxon>Sar</taxon>
        <taxon>Stramenopiles</taxon>
        <taxon>Ochrophyta</taxon>
        <taxon>Bacillariophyta</taxon>
        <taxon>Coscinodiscophyceae</taxon>
        <taxon>Thalassiosirophycidae</taxon>
        <taxon>Stephanodiscales</taxon>
        <taxon>Stephanodiscaceae</taxon>
        <taxon>Stephanodiscus</taxon>
    </lineage>
</organism>
<dbReference type="PANTHER" id="PTHR15245">
    <property type="entry name" value="SYMPLEKIN-RELATED"/>
    <property type="match status" value="1"/>
</dbReference>
<dbReference type="Gene3D" id="1.25.10.10">
    <property type="entry name" value="Leucine-rich Repeat Variant"/>
    <property type="match status" value="1"/>
</dbReference>
<protein>
    <recommendedName>
        <fullName evidence="9">Sister chromatid cohesion protein</fullName>
    </recommendedName>
</protein>
<keyword evidence="2" id="KW-0507">mRNA processing</keyword>
<dbReference type="Pfam" id="PF12295">
    <property type="entry name" value="Symplekin_C"/>
    <property type="match status" value="1"/>
</dbReference>
<evidence type="ECO:0000313" key="7">
    <source>
        <dbReference type="EMBL" id="KAL3795376.1"/>
    </source>
</evidence>
<keyword evidence="8" id="KW-1185">Reference proteome</keyword>
<sequence length="1501" mass="161887">AESYRPDCRLIDARFQQPDESSRKLRPTINVKIMQMDALDPLLSQQQQQNNNNIHDDDDNAAIESDASEVGHDDVDESPLLLALDDLESRIVTSLNEFKSHPGRATGASDSNVHDELASILRPVIEISSHAGPSSARMLASSYPRLLALEECVDETYDRLNSSLVLPVLLESAQSDLVPSKRAACLASFHSLYVEWQRGGSWLDASSSSSVATSSSLVGPYGPGAGGGGGGGGGTSSSSSAVGGSGGGGGPSSSSVSSSTLLLTPSEASRRNQMRTARRAELLRRWVQASLPNLVPGTYTSATSDAAVASRGVLSASASIKPCLRYMADRIGNADDAGALRLFLPVMRMIAGVMGRLFLERARGGGAGTNERRGGGGGAGDSLRASCIKFLEIVVLCFSNRALPGAAEGSAAAIRMQKKDAPRNNAASGGADFALEDLPPGHPVITREGLEEIGEYCFSTLRGLVLLGGQAAIDPGLLLAAVNSSSSGGSDFMGGDCKFFYVNISEHIPQPAALAFLKVESAAERAGAESGDNGSFILDRSSVELDFGLSQKSYSLSINAVQMLATRRPIFFRDSSTCLARRSMDPPGGATGAADGLLTKAAVTGIRTHLRSSCLTLLRNFLSVTSGCWEILASALAHSGMQAQAERALQASRQQLDLMKGGRAARNRAAIFYQWDTSADDTRAAKRQRDTDDAEARVRAAKVARGLGSGIQLPSSMVDASELVLLNLKNLPPKRPTVSANTQRKHPIDLDFVVDAVITNGASLSIDEIHWYDRDGGDAWMMEEGEVGEDGLRALTFTLNRNVLKAAEKMTQGAELNESEKAFMEQSKVASSKAFSRVLLSSSNARSEAVADFGRKLAARLAWTLKDVKPSNDIENAHAMAVEATESSLKKNAQAKEALAGSLEFALNYPLVSSCLAFDLVPKGTATALRDDTRSSIPASSLSSLSMRILNEAYVCSLNEDKENYERCLDVFVSTVVNACDLSNKTPNDSEKKRIANAAASSLPQQLAVAPSLSQTALNLVGSLCDIDEISRRASTKSSKQTIAESAALHAAKSAAEKRATAALLILRDVAFQRDSMRGPAVDCAVAIASGRLPASLTIEDKALKLVMNVIFPKNPDCADKVVESATKELEFAARYSIENNEMIKLANEANAKKIDKEKQRHGAKAALFPQSDEEKVALDRVRKPVVLFMALCVRRPEIIKAIMEIGCQEGADVLAKAIKTNMPKLTKAAAVKHGAANIALRVSSLASERETSLLLSFLDSLAPVTDKSLPPQELIEACHEIQKNRLDENGNVDSRYIIPVVSGMKRDELVNKLPEFVRGSDDIFKLSLRRMAERLGRYALIFRDEPDSSEATLRGMSYCEQMVYLHQMDFHAVGIPQKRYLDSIRLCLEDDEVFNDRVVQAALDYLSGKNLEGEPLPLAYMRTIILTCSKHESLHSWICHVLLPRLVEGNVYSDKRQWEGWMRCARMLENNRDHGVSSLEAIKKLPEEQLQIYRAKYPLK</sequence>
<gene>
    <name evidence="7" type="ORF">ACHAW5_005476</name>
</gene>
<dbReference type="PANTHER" id="PTHR15245:SF20">
    <property type="entry name" value="SYMPLEKIN"/>
    <property type="match status" value="1"/>
</dbReference>
<feature type="region of interest" description="Disordered" evidence="4">
    <location>
        <begin position="222"/>
        <end position="274"/>
    </location>
</feature>
<accession>A0ABD3Q780</accession>
<dbReference type="InterPro" id="IPR022075">
    <property type="entry name" value="Symplekin_C"/>
</dbReference>
<name>A0ABD3Q780_9STRA</name>